<dbReference type="CDD" id="cd00130">
    <property type="entry name" value="PAS"/>
    <property type="match status" value="1"/>
</dbReference>
<keyword evidence="10" id="KW-0418">Kinase</keyword>
<reference evidence="16 17" key="1">
    <citation type="submission" date="2015-04" db="EMBL/GenBank/DDBJ databases">
        <title>The draft genome sequence of Erythrobacr gangjinensis K7-2.</title>
        <authorList>
            <person name="Zhuang L."/>
            <person name="Liu Y."/>
            <person name="Shao Z."/>
        </authorList>
    </citation>
    <scope>NUCLEOTIDE SEQUENCE [LARGE SCALE GENOMIC DNA]</scope>
    <source>
        <strain evidence="16 17">K7-2</strain>
    </source>
</reference>
<dbReference type="Pfam" id="PF07536">
    <property type="entry name" value="HWE_HK"/>
    <property type="match status" value="1"/>
</dbReference>
<keyword evidence="17" id="KW-1185">Reference proteome</keyword>
<keyword evidence="4" id="KW-0597">Phosphoprotein</keyword>
<name>A0A0G9MSK6_9SPHN</name>
<dbReference type="PATRIC" id="fig|502682.8.peg.863"/>
<evidence type="ECO:0000256" key="8">
    <source>
        <dbReference type="ARBA" id="ARBA00022679"/>
    </source>
</evidence>
<dbReference type="InterPro" id="IPR000014">
    <property type="entry name" value="PAS"/>
</dbReference>
<keyword evidence="8" id="KW-0808">Transferase</keyword>
<feature type="domain" description="PAS" evidence="14">
    <location>
        <begin position="16"/>
        <end position="89"/>
    </location>
</feature>
<dbReference type="EC" id="2.7.13.3" evidence="2"/>
<keyword evidence="12" id="KW-0157">Chromophore</keyword>
<dbReference type="SMART" id="SM00086">
    <property type="entry name" value="PAC"/>
    <property type="match status" value="1"/>
</dbReference>
<dbReference type="PANTHER" id="PTHR47429:SF2">
    <property type="entry name" value="PROTEIN TWIN LOV 1"/>
    <property type="match status" value="1"/>
</dbReference>
<dbReference type="InterPro" id="IPR036890">
    <property type="entry name" value="HATPase_C_sf"/>
</dbReference>
<dbReference type="Gene3D" id="3.30.450.20">
    <property type="entry name" value="PAS domain"/>
    <property type="match status" value="1"/>
</dbReference>
<dbReference type="InterPro" id="IPR011102">
    <property type="entry name" value="Sig_transdc_His_kinase_HWE"/>
</dbReference>
<evidence type="ECO:0000256" key="13">
    <source>
        <dbReference type="ARBA" id="ARBA00023170"/>
    </source>
</evidence>
<evidence type="ECO:0000256" key="9">
    <source>
        <dbReference type="ARBA" id="ARBA00022741"/>
    </source>
</evidence>
<accession>A0A0G9MSK6</accession>
<dbReference type="SMART" id="SM00911">
    <property type="entry name" value="HWE_HK"/>
    <property type="match status" value="1"/>
</dbReference>
<dbReference type="Proteomes" id="UP000053070">
    <property type="component" value="Unassembled WGS sequence"/>
</dbReference>
<dbReference type="Gene3D" id="3.30.565.10">
    <property type="entry name" value="Histidine kinase-like ATPase, C-terminal domain"/>
    <property type="match status" value="1"/>
</dbReference>
<proteinExistence type="predicted"/>
<gene>
    <name evidence="16" type="ORF">AAW01_04235</name>
</gene>
<evidence type="ECO:0000259" key="15">
    <source>
        <dbReference type="PROSITE" id="PS50113"/>
    </source>
</evidence>
<evidence type="ECO:0000313" key="16">
    <source>
        <dbReference type="EMBL" id="KLE33670.1"/>
    </source>
</evidence>
<keyword evidence="11" id="KW-0067">ATP-binding</keyword>
<dbReference type="SUPFAM" id="SSF55785">
    <property type="entry name" value="PYP-like sensor domain (PAS domain)"/>
    <property type="match status" value="1"/>
</dbReference>
<keyword evidence="3" id="KW-0600">Photoreceptor protein</keyword>
<dbReference type="SUPFAM" id="SSF55874">
    <property type="entry name" value="ATPase domain of HSP90 chaperone/DNA topoisomerase II/histidine kinase"/>
    <property type="match status" value="1"/>
</dbReference>
<keyword evidence="13" id="KW-0675">Receptor</keyword>
<dbReference type="STRING" id="502682.BMF35_a2270"/>
<evidence type="ECO:0000256" key="1">
    <source>
        <dbReference type="ARBA" id="ARBA00000085"/>
    </source>
</evidence>
<dbReference type="GO" id="GO:0004673">
    <property type="term" value="F:protein histidine kinase activity"/>
    <property type="evidence" value="ECO:0007669"/>
    <property type="project" value="UniProtKB-EC"/>
</dbReference>
<sequence length="343" mass="37418">MDDSLRERLSELRIGSRELFLQATEQTRMAIVVVDPYDFDQPIAYVNRAFIEMTGYSREEAIGRNCRFLQGPDTDPDAVAEIRKALDAEKVSVVQLLNYRKDGTPFWNSLHIGPLYDADGKLAYFYGSQWDVTRRVEAQLDSEAQQRAAGELQHRLHNLFAVMSAIVRISARGQTTVDGLSDKIVARLEALGRAHRTTIGKGGTNAPATGLRNLVEMVLEPYRDAHAHGITLSGADVQLPSRMVTSVGVALHELATNAMKYGALGLRDGNVAISWTVNDDVLELVWSETKEGLSDAKPVPTAGNGSGSRIVEGVLRSLGGEIVTEIGEQSYTATITVPLPVDA</sequence>
<comment type="catalytic activity">
    <reaction evidence="1">
        <text>ATP + protein L-histidine = ADP + protein N-phospho-L-histidine.</text>
        <dbReference type="EC" id="2.7.13.3"/>
    </reaction>
</comment>
<feature type="domain" description="PAC" evidence="15">
    <location>
        <begin position="90"/>
        <end position="144"/>
    </location>
</feature>
<keyword evidence="5" id="KW-0716">Sensory transduction</keyword>
<organism evidence="16 17">
    <name type="scientific">Aurantiacibacter gangjinensis</name>
    <dbReference type="NCBI Taxonomy" id="502682"/>
    <lineage>
        <taxon>Bacteria</taxon>
        <taxon>Pseudomonadati</taxon>
        <taxon>Pseudomonadota</taxon>
        <taxon>Alphaproteobacteria</taxon>
        <taxon>Sphingomonadales</taxon>
        <taxon>Erythrobacteraceae</taxon>
        <taxon>Aurantiacibacter</taxon>
    </lineage>
</organism>
<dbReference type="PROSITE" id="PS50112">
    <property type="entry name" value="PAS"/>
    <property type="match status" value="1"/>
</dbReference>
<evidence type="ECO:0000256" key="11">
    <source>
        <dbReference type="ARBA" id="ARBA00022840"/>
    </source>
</evidence>
<keyword evidence="9" id="KW-0547">Nucleotide-binding</keyword>
<dbReference type="PROSITE" id="PS50113">
    <property type="entry name" value="PAC"/>
    <property type="match status" value="1"/>
</dbReference>
<evidence type="ECO:0000256" key="4">
    <source>
        <dbReference type="ARBA" id="ARBA00022553"/>
    </source>
</evidence>
<dbReference type="InterPro" id="IPR001610">
    <property type="entry name" value="PAC"/>
</dbReference>
<dbReference type="PANTHER" id="PTHR47429">
    <property type="entry name" value="PROTEIN TWIN LOV 1"/>
    <property type="match status" value="1"/>
</dbReference>
<evidence type="ECO:0000259" key="14">
    <source>
        <dbReference type="PROSITE" id="PS50112"/>
    </source>
</evidence>
<keyword evidence="6" id="KW-0285">Flavoprotein</keyword>
<evidence type="ECO:0000256" key="2">
    <source>
        <dbReference type="ARBA" id="ARBA00012438"/>
    </source>
</evidence>
<evidence type="ECO:0000313" key="17">
    <source>
        <dbReference type="Proteomes" id="UP000053070"/>
    </source>
</evidence>
<evidence type="ECO:0000256" key="6">
    <source>
        <dbReference type="ARBA" id="ARBA00022630"/>
    </source>
</evidence>
<evidence type="ECO:0000256" key="10">
    <source>
        <dbReference type="ARBA" id="ARBA00022777"/>
    </source>
</evidence>
<evidence type="ECO:0000256" key="7">
    <source>
        <dbReference type="ARBA" id="ARBA00022643"/>
    </source>
</evidence>
<dbReference type="AlphaFoldDB" id="A0A0G9MSK6"/>
<comment type="caution">
    <text evidence="16">The sequence shown here is derived from an EMBL/GenBank/DDBJ whole genome shotgun (WGS) entry which is preliminary data.</text>
</comment>
<keyword evidence="7" id="KW-0288">FMN</keyword>
<dbReference type="GO" id="GO:0009881">
    <property type="term" value="F:photoreceptor activity"/>
    <property type="evidence" value="ECO:0007669"/>
    <property type="project" value="UniProtKB-KW"/>
</dbReference>
<dbReference type="SMART" id="SM00091">
    <property type="entry name" value="PAS"/>
    <property type="match status" value="1"/>
</dbReference>
<dbReference type="Pfam" id="PF13426">
    <property type="entry name" value="PAS_9"/>
    <property type="match status" value="1"/>
</dbReference>
<dbReference type="EMBL" id="LBHC01000001">
    <property type="protein sequence ID" value="KLE33670.1"/>
    <property type="molecule type" value="Genomic_DNA"/>
</dbReference>
<evidence type="ECO:0000256" key="5">
    <source>
        <dbReference type="ARBA" id="ARBA00022606"/>
    </source>
</evidence>
<dbReference type="NCBIfam" id="TIGR00229">
    <property type="entry name" value="sensory_box"/>
    <property type="match status" value="1"/>
</dbReference>
<dbReference type="InterPro" id="IPR035965">
    <property type="entry name" value="PAS-like_dom_sf"/>
</dbReference>
<dbReference type="GO" id="GO:0005524">
    <property type="term" value="F:ATP binding"/>
    <property type="evidence" value="ECO:0007669"/>
    <property type="project" value="UniProtKB-KW"/>
</dbReference>
<evidence type="ECO:0000256" key="12">
    <source>
        <dbReference type="ARBA" id="ARBA00022991"/>
    </source>
</evidence>
<protein>
    <recommendedName>
        <fullName evidence="2">histidine kinase</fullName>
        <ecNumber evidence="2">2.7.13.3</ecNumber>
    </recommendedName>
</protein>
<dbReference type="InterPro" id="IPR000700">
    <property type="entry name" value="PAS-assoc_C"/>
</dbReference>
<evidence type="ECO:0000256" key="3">
    <source>
        <dbReference type="ARBA" id="ARBA00022543"/>
    </source>
</evidence>